<dbReference type="EMBL" id="BPLR01016637">
    <property type="protein sequence ID" value="GIY85286.1"/>
    <property type="molecule type" value="Genomic_DNA"/>
</dbReference>
<organism evidence="1 2">
    <name type="scientific">Caerostris extrusa</name>
    <name type="common">Bark spider</name>
    <name type="synonym">Caerostris bankana</name>
    <dbReference type="NCBI Taxonomy" id="172846"/>
    <lineage>
        <taxon>Eukaryota</taxon>
        <taxon>Metazoa</taxon>
        <taxon>Ecdysozoa</taxon>
        <taxon>Arthropoda</taxon>
        <taxon>Chelicerata</taxon>
        <taxon>Arachnida</taxon>
        <taxon>Araneae</taxon>
        <taxon>Araneomorphae</taxon>
        <taxon>Entelegynae</taxon>
        <taxon>Araneoidea</taxon>
        <taxon>Araneidae</taxon>
        <taxon>Caerostris</taxon>
    </lineage>
</organism>
<evidence type="ECO:0000313" key="1">
    <source>
        <dbReference type="EMBL" id="GIY85286.1"/>
    </source>
</evidence>
<keyword evidence="2" id="KW-1185">Reference proteome</keyword>
<name>A0AAV4WS07_CAEEX</name>
<dbReference type="AlphaFoldDB" id="A0AAV4WS07"/>
<dbReference type="Proteomes" id="UP001054945">
    <property type="component" value="Unassembled WGS sequence"/>
</dbReference>
<comment type="caution">
    <text evidence="1">The sequence shown here is derived from an EMBL/GenBank/DDBJ whole genome shotgun (WGS) entry which is preliminary data.</text>
</comment>
<reference evidence="1 2" key="1">
    <citation type="submission" date="2021-06" db="EMBL/GenBank/DDBJ databases">
        <title>Caerostris extrusa draft genome.</title>
        <authorList>
            <person name="Kono N."/>
            <person name="Arakawa K."/>
        </authorList>
    </citation>
    <scope>NUCLEOTIDE SEQUENCE [LARGE SCALE GENOMIC DNA]</scope>
</reference>
<evidence type="ECO:0000313" key="2">
    <source>
        <dbReference type="Proteomes" id="UP001054945"/>
    </source>
</evidence>
<protein>
    <submittedName>
        <fullName evidence="1">Uncharacterized protein</fullName>
    </submittedName>
</protein>
<sequence>MSAPCDDHTVGMMIYGVDGIPLLRRLRIQFFFPHQSIFIITGTTIRHRIGFLPPDALRRPKRRNEKTIYWVCKYDGLASSLVIQQKELYHSKLFIDDCMQVIVIPALIRFTTFYPLNIFQWSITIEIGLIGPPNTSDWPISQRARQSGGTTVVEVIGKVSGSE</sequence>
<gene>
    <name evidence="1" type="ORF">CEXT_801541</name>
</gene>
<accession>A0AAV4WS07</accession>
<proteinExistence type="predicted"/>